<dbReference type="Proteomes" id="UP000248146">
    <property type="component" value="Unassembled WGS sequence"/>
</dbReference>
<dbReference type="PANTHER" id="PTHR32322">
    <property type="entry name" value="INNER MEMBRANE TRANSPORTER"/>
    <property type="match status" value="1"/>
</dbReference>
<feature type="transmembrane region" description="Helical" evidence="6">
    <location>
        <begin position="35"/>
        <end position="58"/>
    </location>
</feature>
<feature type="domain" description="EamA" evidence="7">
    <location>
        <begin position="16"/>
        <end position="138"/>
    </location>
</feature>
<evidence type="ECO:0000256" key="6">
    <source>
        <dbReference type="SAM" id="Phobius"/>
    </source>
</evidence>
<comment type="subcellular location">
    <subcellularLocation>
        <location evidence="1">Membrane</location>
        <topology evidence="1">Multi-pass membrane protein</topology>
    </subcellularLocation>
</comment>
<proteinExistence type="inferred from homology"/>
<dbReference type="Pfam" id="PF00892">
    <property type="entry name" value="EamA"/>
    <property type="match status" value="2"/>
</dbReference>
<name>A0A2V4L9P4_AQUAC</name>
<feature type="transmembrane region" description="Helical" evidence="6">
    <location>
        <begin position="70"/>
        <end position="90"/>
    </location>
</feature>
<evidence type="ECO:0000259" key="7">
    <source>
        <dbReference type="Pfam" id="PF00892"/>
    </source>
</evidence>
<comment type="similarity">
    <text evidence="2">Belongs to the EamA transporter family.</text>
</comment>
<accession>A0A2V4L9P4</accession>
<evidence type="ECO:0000313" key="9">
    <source>
        <dbReference type="Proteomes" id="UP000248146"/>
    </source>
</evidence>
<dbReference type="SUPFAM" id="SSF103481">
    <property type="entry name" value="Multidrug resistance efflux transporter EmrE"/>
    <property type="match status" value="2"/>
</dbReference>
<feature type="transmembrane region" description="Helical" evidence="6">
    <location>
        <begin position="209"/>
        <end position="228"/>
    </location>
</feature>
<dbReference type="InterPro" id="IPR037185">
    <property type="entry name" value="EmrE-like"/>
</dbReference>
<feature type="transmembrane region" description="Helical" evidence="6">
    <location>
        <begin position="235"/>
        <end position="258"/>
    </location>
</feature>
<feature type="domain" description="EamA" evidence="7">
    <location>
        <begin position="153"/>
        <end position="281"/>
    </location>
</feature>
<evidence type="ECO:0000256" key="2">
    <source>
        <dbReference type="ARBA" id="ARBA00007362"/>
    </source>
</evidence>
<evidence type="ECO:0000256" key="1">
    <source>
        <dbReference type="ARBA" id="ARBA00004141"/>
    </source>
</evidence>
<organism evidence="8 9">
    <name type="scientific">Aquipseudomonas alcaligenes</name>
    <name type="common">Pseudomonas alcaligenes</name>
    <dbReference type="NCBI Taxonomy" id="43263"/>
    <lineage>
        <taxon>Bacteria</taxon>
        <taxon>Pseudomonadati</taxon>
        <taxon>Pseudomonadota</taxon>
        <taxon>Gammaproteobacteria</taxon>
        <taxon>Pseudomonadales</taxon>
        <taxon>Pseudomonadaceae</taxon>
        <taxon>Aquipseudomonas</taxon>
    </lineage>
</organism>
<evidence type="ECO:0000256" key="5">
    <source>
        <dbReference type="ARBA" id="ARBA00023136"/>
    </source>
</evidence>
<evidence type="ECO:0000256" key="4">
    <source>
        <dbReference type="ARBA" id="ARBA00022989"/>
    </source>
</evidence>
<gene>
    <name evidence="8" type="ORF">DMO17_04570</name>
</gene>
<reference evidence="8 9" key="1">
    <citation type="submission" date="2018-06" db="EMBL/GenBank/DDBJ databases">
        <title>Pseudomonas diversity within urban Lake Michigan freshwaters.</title>
        <authorList>
            <person name="Batrich M."/>
            <person name="Hatzopoulos T."/>
            <person name="Putonti C."/>
        </authorList>
    </citation>
    <scope>NUCLEOTIDE SEQUENCE [LARGE SCALE GENOMIC DNA]</scope>
    <source>
        <strain evidence="8 9">MB-090714</strain>
    </source>
</reference>
<evidence type="ECO:0000256" key="3">
    <source>
        <dbReference type="ARBA" id="ARBA00022692"/>
    </source>
</evidence>
<dbReference type="OrthoDB" id="9809509at2"/>
<feature type="transmembrane region" description="Helical" evidence="6">
    <location>
        <begin position="148"/>
        <end position="167"/>
    </location>
</feature>
<dbReference type="RefSeq" id="WP_110681123.1">
    <property type="nucleotide sequence ID" value="NZ_CP154874.1"/>
</dbReference>
<comment type="caution">
    <text evidence="8">The sequence shown here is derived from an EMBL/GenBank/DDBJ whole genome shotgun (WGS) entry which is preliminary data.</text>
</comment>
<sequence>MRFDKTFWGACASTTLFVLLWSSGAIFSRLGLDHASAFAFLTLRFILALGVLLLVGALARSWLPARGQRLRTAGTGLLMVGGYSICYLLALDQGITPGVLATLLGVQPILTLMLLERRFAALRLAGLALALLGLVLVVWQSIGLARFSVAGTGYALGALLCMTLGAIAQKGLSQSPLQALPLQYGVSLLLCGLFLPFQRFTVDWSLDFLVPLLWLGLVISVVAQLLLYRLIRAGNLVNVTSLFYLVPGVTAAMDYLFLGNAMSGLSLVGMAAIVLGLLLVFRPQRSALASTQPAGQARPS</sequence>
<feature type="transmembrane region" description="Helical" evidence="6">
    <location>
        <begin position="179"/>
        <end position="197"/>
    </location>
</feature>
<keyword evidence="3 6" id="KW-0812">Transmembrane</keyword>
<protein>
    <submittedName>
        <fullName evidence="8">EamA family transporter</fullName>
    </submittedName>
</protein>
<dbReference type="EMBL" id="QJRX01000002">
    <property type="protein sequence ID" value="PYC28458.1"/>
    <property type="molecule type" value="Genomic_DNA"/>
</dbReference>
<keyword evidence="5 6" id="KW-0472">Membrane</keyword>
<dbReference type="AlphaFoldDB" id="A0A2V4L9P4"/>
<keyword evidence="4 6" id="KW-1133">Transmembrane helix</keyword>
<dbReference type="InterPro" id="IPR000620">
    <property type="entry name" value="EamA_dom"/>
</dbReference>
<dbReference type="GO" id="GO:0016020">
    <property type="term" value="C:membrane"/>
    <property type="evidence" value="ECO:0007669"/>
    <property type="project" value="UniProtKB-SubCell"/>
</dbReference>
<dbReference type="InterPro" id="IPR050638">
    <property type="entry name" value="AA-Vitamin_Transporters"/>
</dbReference>
<evidence type="ECO:0000313" key="8">
    <source>
        <dbReference type="EMBL" id="PYC28458.1"/>
    </source>
</evidence>
<dbReference type="PANTHER" id="PTHR32322:SF2">
    <property type="entry name" value="EAMA DOMAIN-CONTAINING PROTEIN"/>
    <property type="match status" value="1"/>
</dbReference>
<feature type="transmembrane region" description="Helical" evidence="6">
    <location>
        <begin position="264"/>
        <end position="281"/>
    </location>
</feature>
<feature type="transmembrane region" description="Helical" evidence="6">
    <location>
        <begin position="122"/>
        <end position="142"/>
    </location>
</feature>
<feature type="transmembrane region" description="Helical" evidence="6">
    <location>
        <begin position="96"/>
        <end position="115"/>
    </location>
</feature>